<dbReference type="KEGG" id="pfj:MYCFIDRAFT_41791"/>
<sequence length="489" mass="53815">MSREEPKLPKQREPCDLPTKDSTKSFWHTEPSALLLGHRSTRNLPETADVVIIGSGITGASIAHHLLTAENKSKPKVVLLEAREACWGATGRNGGHCQPIFFEHPHDPTIGRFELQTFYALQTLIKAEHIDCEFVAQPGVRAIYSRSHLNDAELALLAMKDTAPDLSAMMKLVTDRDELNALRIPTALGAIVTDVAARMWPYKFVSHILESLLTSNKLSGSFNLQTLTPVTKLEDYSSHITVHTKRGTIKASRVILATNAYTSHLLPTFSDLIVPCRGQMSSLIPFPSVSGESRLKASLAFLGEGLDDYLIQRPNEKGGHLMFGGGRQHGKSIGVTDDSFIDEETGKYLRTRLVEALNLPEGGALEATHMWTGIMGFSRDSYPWVGKVPDLNNVYIAAGFTGHGMPNTWLSGKAIAVMVGKDLDGVVGEDEQVEIARKETGLPECYVVTRERMEAALELEDVESQDWAEMERGRRGRSDARQRVVSGFA</sequence>
<dbReference type="PANTHER" id="PTHR13847">
    <property type="entry name" value="SARCOSINE DEHYDROGENASE-RELATED"/>
    <property type="match status" value="1"/>
</dbReference>
<feature type="domain" description="FAD dependent oxidoreductase" evidence="2">
    <location>
        <begin position="49"/>
        <end position="416"/>
    </location>
</feature>
<dbReference type="Gene3D" id="3.30.9.10">
    <property type="entry name" value="D-Amino Acid Oxidase, subunit A, domain 2"/>
    <property type="match status" value="1"/>
</dbReference>
<dbReference type="GeneID" id="19339429"/>
<dbReference type="RefSeq" id="XP_007924220.1">
    <property type="nucleotide sequence ID" value="XM_007926029.1"/>
</dbReference>
<accession>M3AJU2</accession>
<dbReference type="GO" id="GO:0005737">
    <property type="term" value="C:cytoplasm"/>
    <property type="evidence" value="ECO:0007669"/>
    <property type="project" value="TreeGrafter"/>
</dbReference>
<dbReference type="Gene3D" id="3.50.50.60">
    <property type="entry name" value="FAD/NAD(P)-binding domain"/>
    <property type="match status" value="1"/>
</dbReference>
<feature type="region of interest" description="Disordered" evidence="1">
    <location>
        <begin position="1"/>
        <end position="24"/>
    </location>
</feature>
<evidence type="ECO:0000313" key="3">
    <source>
        <dbReference type="EMBL" id="EME84831.1"/>
    </source>
</evidence>
<evidence type="ECO:0000313" key="4">
    <source>
        <dbReference type="Proteomes" id="UP000016932"/>
    </source>
</evidence>
<dbReference type="HOGENOM" id="CLU_022730_3_0_1"/>
<proteinExistence type="predicted"/>
<dbReference type="SUPFAM" id="SSF51905">
    <property type="entry name" value="FAD/NAD(P)-binding domain"/>
    <property type="match status" value="1"/>
</dbReference>
<dbReference type="AlphaFoldDB" id="M3AJU2"/>
<dbReference type="EMBL" id="KB446557">
    <property type="protein sequence ID" value="EME84831.1"/>
    <property type="molecule type" value="Genomic_DNA"/>
</dbReference>
<evidence type="ECO:0000259" key="2">
    <source>
        <dbReference type="Pfam" id="PF01266"/>
    </source>
</evidence>
<dbReference type="InterPro" id="IPR036188">
    <property type="entry name" value="FAD/NAD-bd_sf"/>
</dbReference>
<organism evidence="3 4">
    <name type="scientific">Pseudocercospora fijiensis (strain CIRAD86)</name>
    <name type="common">Black leaf streak disease fungus</name>
    <name type="synonym">Mycosphaerella fijiensis</name>
    <dbReference type="NCBI Taxonomy" id="383855"/>
    <lineage>
        <taxon>Eukaryota</taxon>
        <taxon>Fungi</taxon>
        <taxon>Dikarya</taxon>
        <taxon>Ascomycota</taxon>
        <taxon>Pezizomycotina</taxon>
        <taxon>Dothideomycetes</taxon>
        <taxon>Dothideomycetidae</taxon>
        <taxon>Mycosphaerellales</taxon>
        <taxon>Mycosphaerellaceae</taxon>
        <taxon>Pseudocercospora</taxon>
    </lineage>
</organism>
<feature type="compositionally biased region" description="Basic and acidic residues" evidence="1">
    <location>
        <begin position="1"/>
        <end position="23"/>
    </location>
</feature>
<gene>
    <name evidence="3" type="ORF">MYCFIDRAFT_41791</name>
</gene>
<dbReference type="PANTHER" id="PTHR13847:SF129">
    <property type="entry name" value="FAD DEPENDENT OXIDOREDUCTASE"/>
    <property type="match status" value="1"/>
</dbReference>
<dbReference type="eggNOG" id="ENOG502QUK9">
    <property type="taxonomic scope" value="Eukaryota"/>
</dbReference>
<keyword evidence="4" id="KW-1185">Reference proteome</keyword>
<evidence type="ECO:0000256" key="1">
    <source>
        <dbReference type="SAM" id="MobiDB-lite"/>
    </source>
</evidence>
<dbReference type="InterPro" id="IPR006076">
    <property type="entry name" value="FAD-dep_OxRdtase"/>
</dbReference>
<dbReference type="Proteomes" id="UP000016932">
    <property type="component" value="Unassembled WGS sequence"/>
</dbReference>
<dbReference type="STRING" id="383855.M3AJU2"/>
<dbReference type="VEuPathDB" id="FungiDB:MYCFIDRAFT_41791"/>
<dbReference type="Pfam" id="PF01266">
    <property type="entry name" value="DAO"/>
    <property type="match status" value="1"/>
</dbReference>
<name>M3AJU2_PSEFD</name>
<protein>
    <recommendedName>
        <fullName evidence="2">FAD dependent oxidoreductase domain-containing protein</fullName>
    </recommendedName>
</protein>
<dbReference type="OrthoDB" id="429143at2759"/>
<reference evidence="3 4" key="1">
    <citation type="journal article" date="2012" name="PLoS Pathog.">
        <title>Diverse lifestyles and strategies of plant pathogenesis encoded in the genomes of eighteen Dothideomycetes fungi.</title>
        <authorList>
            <person name="Ohm R.A."/>
            <person name="Feau N."/>
            <person name="Henrissat B."/>
            <person name="Schoch C.L."/>
            <person name="Horwitz B.A."/>
            <person name="Barry K.W."/>
            <person name="Condon B.J."/>
            <person name="Copeland A.C."/>
            <person name="Dhillon B."/>
            <person name="Glaser F."/>
            <person name="Hesse C.N."/>
            <person name="Kosti I."/>
            <person name="LaButti K."/>
            <person name="Lindquist E.A."/>
            <person name="Lucas S."/>
            <person name="Salamov A.A."/>
            <person name="Bradshaw R.E."/>
            <person name="Ciuffetti L."/>
            <person name="Hamelin R.C."/>
            <person name="Kema G.H.J."/>
            <person name="Lawrence C."/>
            <person name="Scott J.A."/>
            <person name="Spatafora J.W."/>
            <person name="Turgeon B.G."/>
            <person name="de Wit P.J.G.M."/>
            <person name="Zhong S."/>
            <person name="Goodwin S.B."/>
            <person name="Grigoriev I.V."/>
        </authorList>
    </citation>
    <scope>NUCLEOTIDE SEQUENCE [LARGE SCALE GENOMIC DNA]</scope>
    <source>
        <strain evidence="3 4">CIRAD86</strain>
    </source>
</reference>